<evidence type="ECO:0000313" key="9">
    <source>
        <dbReference type="EMBL" id="TXR52233.1"/>
    </source>
</evidence>
<dbReference type="GO" id="GO:0005886">
    <property type="term" value="C:plasma membrane"/>
    <property type="evidence" value="ECO:0007669"/>
    <property type="project" value="UniProtKB-SubCell"/>
</dbReference>
<keyword evidence="5 7" id="KW-1133">Transmembrane helix</keyword>
<dbReference type="PANTHER" id="PTHR43227:SF8">
    <property type="entry name" value="DIACETYLCHITOBIOSE UPTAKE SYSTEM PERMEASE PROTEIN DASB"/>
    <property type="match status" value="1"/>
</dbReference>
<dbReference type="InterPro" id="IPR000515">
    <property type="entry name" value="MetI-like"/>
</dbReference>
<comment type="subcellular location">
    <subcellularLocation>
        <location evidence="1 7">Cell membrane</location>
        <topology evidence="1 7">Multi-pass membrane protein</topology>
    </subcellularLocation>
</comment>
<feature type="transmembrane region" description="Helical" evidence="7">
    <location>
        <begin position="233"/>
        <end position="254"/>
    </location>
</feature>
<reference evidence="9 10" key="1">
    <citation type="submission" date="2019-07" db="EMBL/GenBank/DDBJ databases">
        <title>Quadrisphaera sp. strain DD2A genome sequencing and assembly.</title>
        <authorList>
            <person name="Kim I."/>
        </authorList>
    </citation>
    <scope>NUCLEOTIDE SEQUENCE [LARGE SCALE GENOMIC DNA]</scope>
    <source>
        <strain evidence="9 10">DD2A</strain>
    </source>
</reference>
<feature type="transmembrane region" description="Helical" evidence="7">
    <location>
        <begin position="158"/>
        <end position="183"/>
    </location>
</feature>
<feature type="transmembrane region" description="Helical" evidence="7">
    <location>
        <begin position="128"/>
        <end position="146"/>
    </location>
</feature>
<dbReference type="Pfam" id="PF00528">
    <property type="entry name" value="BPD_transp_1"/>
    <property type="match status" value="1"/>
</dbReference>
<dbReference type="SUPFAM" id="SSF161098">
    <property type="entry name" value="MetI-like"/>
    <property type="match status" value="1"/>
</dbReference>
<organism evidence="9 10">
    <name type="scientific">Quadrisphaera setariae</name>
    <dbReference type="NCBI Taxonomy" id="2593304"/>
    <lineage>
        <taxon>Bacteria</taxon>
        <taxon>Bacillati</taxon>
        <taxon>Actinomycetota</taxon>
        <taxon>Actinomycetes</taxon>
        <taxon>Kineosporiales</taxon>
        <taxon>Kineosporiaceae</taxon>
        <taxon>Quadrisphaera</taxon>
    </lineage>
</organism>
<dbReference type="InterPro" id="IPR050809">
    <property type="entry name" value="UgpAE/MalFG_permease"/>
</dbReference>
<evidence type="ECO:0000313" key="10">
    <source>
        <dbReference type="Proteomes" id="UP000321234"/>
    </source>
</evidence>
<evidence type="ECO:0000256" key="7">
    <source>
        <dbReference type="RuleBase" id="RU363032"/>
    </source>
</evidence>
<sequence>MSSTTTTPAVRHVPRWLSLPPLVAIAVLLVYPTVFVVAASFTRTTLARPLQEWTGFANLTSALQTEAFAGSLVRTVVFAVGAAVLATAIGTAVALLLRARGGGFGVLGTLLLLPLVTPPVMVGVAWKLLLAPAGGALTSTISSLVGSPVNPLGSSGTALGTLVLIHVWQWTPLVVLLVFAALLGVPDELLEAAALDGAGALRTFTAVTWPVVAPTVLSVLFLELVVGFKVFDLVAVVTSGGPGLSTVVASFEVFRTGLRGDYDVGTAAAMTLVLGLLVGVVTAGVSALRTRAARAES</sequence>
<keyword evidence="10" id="KW-1185">Reference proteome</keyword>
<evidence type="ECO:0000256" key="2">
    <source>
        <dbReference type="ARBA" id="ARBA00022448"/>
    </source>
</evidence>
<feature type="domain" description="ABC transmembrane type-1" evidence="8">
    <location>
        <begin position="72"/>
        <end position="285"/>
    </location>
</feature>
<feature type="transmembrane region" description="Helical" evidence="7">
    <location>
        <begin position="21"/>
        <end position="41"/>
    </location>
</feature>
<keyword evidence="6 7" id="KW-0472">Membrane</keyword>
<protein>
    <submittedName>
        <fullName evidence="9">Sugar ABC transporter permease</fullName>
    </submittedName>
</protein>
<accession>A0A5C8Z4S1</accession>
<name>A0A5C8Z4S1_9ACTN</name>
<feature type="transmembrane region" description="Helical" evidence="7">
    <location>
        <begin position="76"/>
        <end position="97"/>
    </location>
</feature>
<evidence type="ECO:0000256" key="3">
    <source>
        <dbReference type="ARBA" id="ARBA00022475"/>
    </source>
</evidence>
<dbReference type="Proteomes" id="UP000321234">
    <property type="component" value="Unassembled WGS sequence"/>
</dbReference>
<dbReference type="PANTHER" id="PTHR43227">
    <property type="entry name" value="BLL4140 PROTEIN"/>
    <property type="match status" value="1"/>
</dbReference>
<dbReference type="AlphaFoldDB" id="A0A5C8Z4S1"/>
<feature type="transmembrane region" description="Helical" evidence="7">
    <location>
        <begin position="266"/>
        <end position="288"/>
    </location>
</feature>
<keyword evidence="4 7" id="KW-0812">Transmembrane</keyword>
<comment type="similarity">
    <text evidence="7">Belongs to the binding-protein-dependent transport system permease family.</text>
</comment>
<dbReference type="RefSeq" id="WP_147928252.1">
    <property type="nucleotide sequence ID" value="NZ_VKAC01000016.1"/>
</dbReference>
<dbReference type="InterPro" id="IPR035906">
    <property type="entry name" value="MetI-like_sf"/>
</dbReference>
<feature type="transmembrane region" description="Helical" evidence="7">
    <location>
        <begin position="203"/>
        <end position="226"/>
    </location>
</feature>
<dbReference type="Gene3D" id="1.10.3720.10">
    <property type="entry name" value="MetI-like"/>
    <property type="match status" value="1"/>
</dbReference>
<gene>
    <name evidence="9" type="ORF">FMM08_20735</name>
</gene>
<dbReference type="OrthoDB" id="34224at2"/>
<dbReference type="EMBL" id="VKAC01000016">
    <property type="protein sequence ID" value="TXR52233.1"/>
    <property type="molecule type" value="Genomic_DNA"/>
</dbReference>
<dbReference type="GO" id="GO:0055085">
    <property type="term" value="P:transmembrane transport"/>
    <property type="evidence" value="ECO:0007669"/>
    <property type="project" value="InterPro"/>
</dbReference>
<evidence type="ECO:0000256" key="5">
    <source>
        <dbReference type="ARBA" id="ARBA00022989"/>
    </source>
</evidence>
<evidence type="ECO:0000256" key="1">
    <source>
        <dbReference type="ARBA" id="ARBA00004651"/>
    </source>
</evidence>
<evidence type="ECO:0000256" key="6">
    <source>
        <dbReference type="ARBA" id="ARBA00023136"/>
    </source>
</evidence>
<keyword evidence="3" id="KW-1003">Cell membrane</keyword>
<evidence type="ECO:0000259" key="8">
    <source>
        <dbReference type="PROSITE" id="PS50928"/>
    </source>
</evidence>
<evidence type="ECO:0000256" key="4">
    <source>
        <dbReference type="ARBA" id="ARBA00022692"/>
    </source>
</evidence>
<keyword evidence="2 7" id="KW-0813">Transport</keyword>
<comment type="caution">
    <text evidence="9">The sequence shown here is derived from an EMBL/GenBank/DDBJ whole genome shotgun (WGS) entry which is preliminary data.</text>
</comment>
<dbReference type="PROSITE" id="PS50928">
    <property type="entry name" value="ABC_TM1"/>
    <property type="match status" value="1"/>
</dbReference>
<proteinExistence type="inferred from homology"/>
<feature type="transmembrane region" description="Helical" evidence="7">
    <location>
        <begin position="104"/>
        <end position="122"/>
    </location>
</feature>